<dbReference type="Gene3D" id="2.60.120.620">
    <property type="entry name" value="q2cbj1_9rhob like domain"/>
    <property type="match status" value="1"/>
</dbReference>
<dbReference type="Pfam" id="PF05721">
    <property type="entry name" value="PhyH"/>
    <property type="match status" value="1"/>
</dbReference>
<dbReference type="AlphaFoldDB" id="A0A6J6MJJ6"/>
<name>A0A6J6MJJ6_9ZZZZ</name>
<dbReference type="InterPro" id="IPR008775">
    <property type="entry name" value="Phytyl_CoA_dOase-like"/>
</dbReference>
<proteinExistence type="predicted"/>
<dbReference type="EMBL" id="CAFBOR010000085">
    <property type="protein sequence ID" value="CAB4986998.1"/>
    <property type="molecule type" value="Genomic_DNA"/>
</dbReference>
<evidence type="ECO:0000313" key="2">
    <source>
        <dbReference type="EMBL" id="CAB4986998.1"/>
    </source>
</evidence>
<dbReference type="PANTHER" id="PTHR20883:SF48">
    <property type="entry name" value="ECTOINE DIOXYGENASE"/>
    <property type="match status" value="1"/>
</dbReference>
<dbReference type="GO" id="GO:0046872">
    <property type="term" value="F:metal ion binding"/>
    <property type="evidence" value="ECO:0007669"/>
    <property type="project" value="UniProtKB-ARBA"/>
</dbReference>
<dbReference type="EMBL" id="CAEZWM010000267">
    <property type="protein sequence ID" value="CAB4673318.1"/>
    <property type="molecule type" value="Genomic_DNA"/>
</dbReference>
<organism evidence="1">
    <name type="scientific">freshwater metagenome</name>
    <dbReference type="NCBI Taxonomy" id="449393"/>
    <lineage>
        <taxon>unclassified sequences</taxon>
        <taxon>metagenomes</taxon>
        <taxon>ecological metagenomes</taxon>
    </lineage>
</organism>
<dbReference type="PANTHER" id="PTHR20883">
    <property type="entry name" value="PHYTANOYL-COA DIOXYGENASE DOMAIN CONTAINING 1"/>
    <property type="match status" value="1"/>
</dbReference>
<gene>
    <name evidence="1" type="ORF">UFOPK2242_01581</name>
    <name evidence="2" type="ORF">UFOPK3974_00716</name>
</gene>
<sequence length="258" mass="29179">MPLTPFATANAEAIEFFRENGWAVINLLDEEQTLELQRWVNEVMDWRDEDGNWLHYREMTDSGPRLCRTENFVPYHEGLRGLLTKGRVLETASALLGEPAVLYKEKINYKAAGGAGFAPHQDAPAYRFVQQHISCMIAIDDADAENGCLEAVSHRHGEVLPMNEDGCIRQDVVDSMEWESISVPAGSTLWFHSRTPHRSAANNSRRARRALYPTYNALREGDLRDAYYEQKFAEFAASEVDGSRVQVSLINDFQGKPV</sequence>
<protein>
    <submittedName>
        <fullName evidence="1">Unannotated protein</fullName>
    </submittedName>
</protein>
<accession>A0A6J6MJJ6</accession>
<dbReference type="GO" id="GO:0016491">
    <property type="term" value="F:oxidoreductase activity"/>
    <property type="evidence" value="ECO:0007669"/>
    <property type="project" value="UniProtKB-ARBA"/>
</dbReference>
<dbReference type="SUPFAM" id="SSF51197">
    <property type="entry name" value="Clavaminate synthase-like"/>
    <property type="match status" value="1"/>
</dbReference>
<evidence type="ECO:0000313" key="1">
    <source>
        <dbReference type="EMBL" id="CAB4673318.1"/>
    </source>
</evidence>
<reference evidence="1" key="1">
    <citation type="submission" date="2020-05" db="EMBL/GenBank/DDBJ databases">
        <authorList>
            <person name="Chiriac C."/>
            <person name="Salcher M."/>
            <person name="Ghai R."/>
            <person name="Kavagutti S V."/>
        </authorList>
    </citation>
    <scope>NUCLEOTIDE SEQUENCE</scope>
</reference>